<dbReference type="Proteomes" id="UP000031643">
    <property type="component" value="Chromosome"/>
</dbReference>
<evidence type="ECO:0000313" key="2">
    <source>
        <dbReference type="EMBL" id="BAQ17689.1"/>
    </source>
</evidence>
<dbReference type="RefSeq" id="WP_045367443.1">
    <property type="nucleotide sequence ID" value="NZ_AP014648.1"/>
</dbReference>
<sequence>MTSLKDLQARFQAGIVDGDNTALNDINDSATEDRSTLFGVYRNAYGLRLAEILGKDYELTHTYLGDEAFSCLARAYIAAHPSDKRNARWFGRHLPTFARQTAPFSEHKEVGELAALEKALADAFDGPDAAPVSTEELAAIPPEEWAELVFTPHPTAQRLRFKTNAGAIWMALDGDDTPPAPVQLAEPQNILVWRQDLSARFRPLSAEEAMMWAEATRGVRFGVLCEMVATFAGPDEAELRAATYLKTWLDTGALACVSPDCPQSDLVLGTAH</sequence>
<dbReference type="STRING" id="1384459.GL4_2247"/>
<reference evidence="2 3" key="1">
    <citation type="submission" date="2014-09" db="EMBL/GenBank/DDBJ databases">
        <title>Genome sequencing of Methyloceanibacter caenitepidi Gela4.</title>
        <authorList>
            <person name="Takeuchi M."/>
            <person name="Susumu S."/>
            <person name="Kamagata Y."/>
            <person name="Oshima K."/>
            <person name="Hattori M."/>
            <person name="Iwasaki W."/>
        </authorList>
    </citation>
    <scope>NUCLEOTIDE SEQUENCE [LARGE SCALE GENOMIC DNA]</scope>
    <source>
        <strain evidence="2 3">Gela4</strain>
    </source>
</reference>
<dbReference type="KEGG" id="mcg:GL4_2247"/>
<dbReference type="InterPro" id="IPR018640">
    <property type="entry name" value="DUF2063"/>
</dbReference>
<name>A0A0A8K6R3_9HYPH</name>
<proteinExistence type="predicted"/>
<dbReference type="HOGENOM" id="CLU_086594_1_0_5"/>
<gene>
    <name evidence="2" type="ORF">GL4_2247</name>
</gene>
<dbReference type="EMBL" id="AP014648">
    <property type="protein sequence ID" value="BAQ17689.1"/>
    <property type="molecule type" value="Genomic_DNA"/>
</dbReference>
<dbReference type="AlphaFoldDB" id="A0A0A8K6R3"/>
<dbReference type="Pfam" id="PF09836">
    <property type="entry name" value="DUF2063"/>
    <property type="match status" value="1"/>
</dbReference>
<feature type="domain" description="Putative DNA-binding" evidence="1">
    <location>
        <begin position="7"/>
        <end position="97"/>
    </location>
</feature>
<evidence type="ECO:0000259" key="1">
    <source>
        <dbReference type="Pfam" id="PF09836"/>
    </source>
</evidence>
<evidence type="ECO:0000313" key="3">
    <source>
        <dbReference type="Proteomes" id="UP000031643"/>
    </source>
</evidence>
<organism evidence="2 3">
    <name type="scientific">Methyloceanibacter caenitepidi</name>
    <dbReference type="NCBI Taxonomy" id="1384459"/>
    <lineage>
        <taxon>Bacteria</taxon>
        <taxon>Pseudomonadati</taxon>
        <taxon>Pseudomonadota</taxon>
        <taxon>Alphaproteobacteria</taxon>
        <taxon>Hyphomicrobiales</taxon>
        <taxon>Hyphomicrobiaceae</taxon>
        <taxon>Methyloceanibacter</taxon>
    </lineage>
</organism>
<keyword evidence="3" id="KW-1185">Reference proteome</keyword>
<accession>A0A0A8K6R3</accession>
<dbReference type="OrthoDB" id="4146344at2"/>
<protein>
    <submittedName>
        <fullName evidence="2">Conserved domain protein</fullName>
    </submittedName>
</protein>